<feature type="region of interest" description="Disordered" evidence="11">
    <location>
        <begin position="1"/>
        <end position="29"/>
    </location>
</feature>
<feature type="DNA-binding region" description="Homeobox" evidence="9">
    <location>
        <begin position="82"/>
        <end position="140"/>
    </location>
</feature>
<evidence type="ECO:0000256" key="3">
    <source>
        <dbReference type="ARBA" id="ARBA00023015"/>
    </source>
</evidence>
<organism evidence="13 14">
    <name type="scientific">Heracleum sosnowskyi</name>
    <dbReference type="NCBI Taxonomy" id="360622"/>
    <lineage>
        <taxon>Eukaryota</taxon>
        <taxon>Viridiplantae</taxon>
        <taxon>Streptophyta</taxon>
        <taxon>Embryophyta</taxon>
        <taxon>Tracheophyta</taxon>
        <taxon>Spermatophyta</taxon>
        <taxon>Magnoliopsida</taxon>
        <taxon>eudicotyledons</taxon>
        <taxon>Gunneridae</taxon>
        <taxon>Pentapetalae</taxon>
        <taxon>asterids</taxon>
        <taxon>campanulids</taxon>
        <taxon>Apiales</taxon>
        <taxon>Apiaceae</taxon>
        <taxon>Apioideae</taxon>
        <taxon>apioid superclade</taxon>
        <taxon>Tordylieae</taxon>
        <taxon>Tordyliinae</taxon>
        <taxon>Heracleum</taxon>
    </lineage>
</organism>
<evidence type="ECO:0000256" key="5">
    <source>
        <dbReference type="ARBA" id="ARBA00023155"/>
    </source>
</evidence>
<protein>
    <submittedName>
        <fullName evidence="13">Transcription factor homeobox-WOX family</fullName>
    </submittedName>
</protein>
<evidence type="ECO:0000256" key="6">
    <source>
        <dbReference type="ARBA" id="ARBA00023163"/>
    </source>
</evidence>
<evidence type="ECO:0000259" key="12">
    <source>
        <dbReference type="PROSITE" id="PS50071"/>
    </source>
</evidence>
<evidence type="ECO:0000256" key="10">
    <source>
        <dbReference type="RuleBase" id="RU000682"/>
    </source>
</evidence>
<sequence length="311" mass="35583">MWRVSSGRNEDTQPPFRPLSEKSSTLSTMLSSPIPTPAYCGYLLNGDFLAELNQHSSTRSEKNKREDSIDIEEMSMGAARWTPTPEQLYALEEIYQSDTRTPSATQIQQIAAKLRRFGKIEGKNVFYWFQNHKARERQKRRRQQLYNISTAPTEHLHTIGKSLGLRTCFEVGQAKNWLTPSDCSTISEESVVSSLATAEVAKSEMDEKIQSEDRGLQLKLGTSSEQNIKEFSYTSHALNYKAQNHKKIWMTPYGDMIKTTEERRNQTLELFPCWIADQYQMTDGPKVNDPSEVGIATLSSKFTPTHFFEFL</sequence>
<reference evidence="13" key="1">
    <citation type="submission" date="2023-02" db="EMBL/GenBank/DDBJ databases">
        <title>Genome of toxic invasive species Heracleum sosnowskyi carries increased number of genes despite the absence of recent whole-genome duplications.</title>
        <authorList>
            <person name="Schelkunov M."/>
            <person name="Shtratnikova V."/>
            <person name="Makarenko M."/>
            <person name="Klepikova A."/>
            <person name="Omelchenko D."/>
            <person name="Novikova G."/>
            <person name="Obukhova E."/>
            <person name="Bogdanov V."/>
            <person name="Penin A."/>
            <person name="Logacheva M."/>
        </authorList>
    </citation>
    <scope>NUCLEOTIDE SEQUENCE</scope>
    <source>
        <strain evidence="13">Hsosn_3</strain>
        <tissue evidence="13">Leaf</tissue>
    </source>
</reference>
<dbReference type="InterPro" id="IPR009057">
    <property type="entry name" value="Homeodomain-like_sf"/>
</dbReference>
<dbReference type="GO" id="GO:0003700">
    <property type="term" value="F:DNA-binding transcription factor activity"/>
    <property type="evidence" value="ECO:0007669"/>
    <property type="project" value="InterPro"/>
</dbReference>
<gene>
    <name evidence="13" type="ORF">POM88_027321</name>
</gene>
<evidence type="ECO:0000313" key="14">
    <source>
        <dbReference type="Proteomes" id="UP001237642"/>
    </source>
</evidence>
<name>A0AAD8I9Q6_9APIA</name>
<evidence type="ECO:0000256" key="9">
    <source>
        <dbReference type="PROSITE-ProRule" id="PRU00108"/>
    </source>
</evidence>
<keyword evidence="7 9" id="KW-0539">Nucleus</keyword>
<dbReference type="SUPFAM" id="SSF46689">
    <property type="entry name" value="Homeodomain-like"/>
    <property type="match status" value="1"/>
</dbReference>
<keyword evidence="4 9" id="KW-0238">DNA-binding</keyword>
<evidence type="ECO:0000256" key="8">
    <source>
        <dbReference type="ARBA" id="ARBA00024040"/>
    </source>
</evidence>
<dbReference type="Proteomes" id="UP001237642">
    <property type="component" value="Unassembled WGS sequence"/>
</dbReference>
<dbReference type="CDD" id="cd00086">
    <property type="entry name" value="homeodomain"/>
    <property type="match status" value="1"/>
</dbReference>
<dbReference type="Pfam" id="PF00046">
    <property type="entry name" value="Homeodomain"/>
    <property type="match status" value="1"/>
</dbReference>
<evidence type="ECO:0000256" key="11">
    <source>
        <dbReference type="SAM" id="MobiDB-lite"/>
    </source>
</evidence>
<evidence type="ECO:0000256" key="1">
    <source>
        <dbReference type="ARBA" id="ARBA00004123"/>
    </source>
</evidence>
<keyword evidence="6" id="KW-0804">Transcription</keyword>
<dbReference type="GO" id="GO:0099402">
    <property type="term" value="P:plant organ development"/>
    <property type="evidence" value="ECO:0007669"/>
    <property type="project" value="InterPro"/>
</dbReference>
<dbReference type="PROSITE" id="PS50071">
    <property type="entry name" value="HOMEOBOX_2"/>
    <property type="match status" value="1"/>
</dbReference>
<evidence type="ECO:0000256" key="7">
    <source>
        <dbReference type="ARBA" id="ARBA00023242"/>
    </source>
</evidence>
<accession>A0AAD8I9Q6</accession>
<dbReference type="InterPro" id="IPR001356">
    <property type="entry name" value="HD"/>
</dbReference>
<dbReference type="AlphaFoldDB" id="A0AAD8I9Q6"/>
<comment type="subcellular location">
    <subcellularLocation>
        <location evidence="1 9 10">Nucleus</location>
    </subcellularLocation>
</comment>
<proteinExistence type="inferred from homology"/>
<reference evidence="13" key="2">
    <citation type="submission" date="2023-05" db="EMBL/GenBank/DDBJ databases">
        <authorList>
            <person name="Schelkunov M.I."/>
        </authorList>
    </citation>
    <scope>NUCLEOTIDE SEQUENCE</scope>
    <source>
        <strain evidence="13">Hsosn_3</strain>
        <tissue evidence="13">Leaf</tissue>
    </source>
</reference>
<evidence type="ECO:0000256" key="2">
    <source>
        <dbReference type="ARBA" id="ARBA00022473"/>
    </source>
</evidence>
<dbReference type="EMBL" id="JAUIZM010000006">
    <property type="protein sequence ID" value="KAK1380577.1"/>
    <property type="molecule type" value="Genomic_DNA"/>
</dbReference>
<dbReference type="GO" id="GO:0003677">
    <property type="term" value="F:DNA binding"/>
    <property type="evidence" value="ECO:0007669"/>
    <property type="project" value="UniProtKB-UniRule"/>
</dbReference>
<evidence type="ECO:0000313" key="13">
    <source>
        <dbReference type="EMBL" id="KAK1380577.1"/>
    </source>
</evidence>
<comment type="similarity">
    <text evidence="8">Belongs to the WUS homeobox family.</text>
</comment>
<keyword evidence="5 9" id="KW-0371">Homeobox</keyword>
<keyword evidence="14" id="KW-1185">Reference proteome</keyword>
<feature type="domain" description="Homeobox" evidence="12">
    <location>
        <begin position="80"/>
        <end position="139"/>
    </location>
</feature>
<dbReference type="PANTHER" id="PTHR45940">
    <property type="entry name" value="WUSCHEL-RELATED HOMEOBOX 1-RELATED"/>
    <property type="match status" value="1"/>
</dbReference>
<comment type="caution">
    <text evidence="13">The sequence shown here is derived from an EMBL/GenBank/DDBJ whole genome shotgun (WGS) entry which is preliminary data.</text>
</comment>
<dbReference type="Gene3D" id="1.10.10.60">
    <property type="entry name" value="Homeodomain-like"/>
    <property type="match status" value="1"/>
</dbReference>
<dbReference type="GO" id="GO:0005634">
    <property type="term" value="C:nucleus"/>
    <property type="evidence" value="ECO:0007669"/>
    <property type="project" value="UniProtKB-SubCell"/>
</dbReference>
<keyword evidence="3" id="KW-0805">Transcription regulation</keyword>
<dbReference type="InterPro" id="IPR044555">
    <property type="entry name" value="WUSCHEL-like"/>
</dbReference>
<evidence type="ECO:0000256" key="4">
    <source>
        <dbReference type="ARBA" id="ARBA00023125"/>
    </source>
</evidence>
<dbReference type="PANTHER" id="PTHR45940:SF13">
    <property type="entry name" value="WUSCHEL-RELATED HOMEOBOX 1"/>
    <property type="match status" value="1"/>
</dbReference>
<keyword evidence="2" id="KW-0217">Developmental protein</keyword>
<dbReference type="SMART" id="SM00389">
    <property type="entry name" value="HOX"/>
    <property type="match status" value="1"/>
</dbReference>